<dbReference type="PANTHER" id="PTHR30313:SF2">
    <property type="entry name" value="DNA PRIMASE"/>
    <property type="match status" value="1"/>
</dbReference>
<feature type="domain" description="Zinc finger CHC2-type" evidence="4">
    <location>
        <begin position="34"/>
        <end position="88"/>
    </location>
</feature>
<dbReference type="SUPFAM" id="SSF56731">
    <property type="entry name" value="DNA primase core"/>
    <property type="match status" value="1"/>
</dbReference>
<name>A0ABT6UDP2_9GAMM</name>
<dbReference type="InterPro" id="IPR002694">
    <property type="entry name" value="Znf_CHC2"/>
</dbReference>
<dbReference type="InterPro" id="IPR036977">
    <property type="entry name" value="DNA_primase_Znf_CHC2"/>
</dbReference>
<dbReference type="SUPFAM" id="SSF57783">
    <property type="entry name" value="Zinc beta-ribbon"/>
    <property type="match status" value="1"/>
</dbReference>
<gene>
    <name evidence="5" type="ORF">ODY93_13525</name>
</gene>
<keyword evidence="2" id="KW-0863">Zinc-finger</keyword>
<comment type="caution">
    <text evidence="5">The sequence shown here is derived from an EMBL/GenBank/DDBJ whole genome shotgun (WGS) entry which is preliminary data.</text>
</comment>
<protein>
    <submittedName>
        <fullName evidence="5">CHC2 zinc finger domain-containing protein</fullName>
    </submittedName>
</protein>
<dbReference type="RefSeq" id="WP_282679564.1">
    <property type="nucleotide sequence ID" value="NZ_CP106875.1"/>
</dbReference>
<evidence type="ECO:0000256" key="1">
    <source>
        <dbReference type="ARBA" id="ARBA00022723"/>
    </source>
</evidence>
<dbReference type="SMART" id="SM00400">
    <property type="entry name" value="ZnF_CHCC"/>
    <property type="match status" value="1"/>
</dbReference>
<evidence type="ECO:0000256" key="2">
    <source>
        <dbReference type="ARBA" id="ARBA00022771"/>
    </source>
</evidence>
<evidence type="ECO:0000313" key="5">
    <source>
        <dbReference type="EMBL" id="MDI5832594.1"/>
    </source>
</evidence>
<reference evidence="5 6" key="1">
    <citation type="submission" date="2022-09" db="EMBL/GenBank/DDBJ databases">
        <title>The outer-membrane cytochrome OmcA is essential for infection of Shewanella oneidensis by a zebrafish-associated bacteriophage.</title>
        <authorList>
            <person name="Grenfell A.W."/>
            <person name="Intile P."/>
            <person name="Mcfarlane J."/>
            <person name="Leung D."/>
            <person name="Abdalla K."/>
            <person name="Wold M."/>
            <person name="Kees E."/>
            <person name="Gralnick J."/>
        </authorList>
    </citation>
    <scope>NUCLEOTIDE SEQUENCE [LARGE SCALE GENOMIC DNA]</scope>
    <source>
        <strain evidence="5 6">NF-5</strain>
    </source>
</reference>
<dbReference type="InterPro" id="IPR050219">
    <property type="entry name" value="DnaG_primase"/>
</dbReference>
<dbReference type="Pfam" id="PF01807">
    <property type="entry name" value="Zn_ribbon_DnaG"/>
    <property type="match status" value="1"/>
</dbReference>
<dbReference type="EMBL" id="JAOTLW010000013">
    <property type="protein sequence ID" value="MDI5832594.1"/>
    <property type="molecule type" value="Genomic_DNA"/>
</dbReference>
<keyword evidence="1" id="KW-0479">Metal-binding</keyword>
<evidence type="ECO:0000259" key="4">
    <source>
        <dbReference type="SMART" id="SM00400"/>
    </source>
</evidence>
<organism evidence="5 6">
    <name type="scientific">Shewanella xiamenensis</name>
    <dbReference type="NCBI Taxonomy" id="332186"/>
    <lineage>
        <taxon>Bacteria</taxon>
        <taxon>Pseudomonadati</taxon>
        <taxon>Pseudomonadota</taxon>
        <taxon>Gammaproteobacteria</taxon>
        <taxon>Alteromonadales</taxon>
        <taxon>Shewanellaceae</taxon>
        <taxon>Shewanella</taxon>
    </lineage>
</organism>
<keyword evidence="3" id="KW-0862">Zinc</keyword>
<dbReference type="PANTHER" id="PTHR30313">
    <property type="entry name" value="DNA PRIMASE"/>
    <property type="match status" value="1"/>
</dbReference>
<sequence>MISQGTIDKILNEVSIVELIASRVELKKKSRDSYIGLCPFHIEKTPSFNVSEDKGLCHCFGCGAGGNMFQFIREYEQVDFPDAVKIIADQFNIEIEYVETKQQLQQNASKQMDARSSNTLLRIVNSIFFKQLENSKDKVQIEQVGMSERSRLDFSIGFAHPNRSLFDQIEGNQNLQQVAKHIGLYKNALLRPDGRYRVTMPIKETNGEICGLYVHGANPEILGSKSKNYKNYFFGTEILSRQSERKIIVPNPLEAARCLDAGITDVCAAFHSSTLFTAKLIEKGSKKHNILIMNNTPEQFDILKSNLTTYFLGRKQITDFRVLMLPPNVNISDIYKKNGMPIVEQLIKNSISYFDLFAKIITDDLRQANITDVVKVSDYVLNLFKSSLMDSNALLDSVFLTQKLCSNLNLDFTEVFNKTNDLSIQLAKDDAVKQSIQDLDKDLDLITLDINGVQQSSLNRIIALLALNAADATSDPVTLKNLECIHNALNDESNCFSRVINKILVDTSAALSTTVLYNDLSQQEKNLISEDVGFLMQYSQSGGSFSDLKKSIKYVCNKLDIEFIDSMEEDCTNALGLF</sequence>
<evidence type="ECO:0000313" key="6">
    <source>
        <dbReference type="Proteomes" id="UP001159075"/>
    </source>
</evidence>
<proteinExistence type="predicted"/>
<dbReference type="Proteomes" id="UP001159075">
    <property type="component" value="Unassembled WGS sequence"/>
</dbReference>
<keyword evidence="6" id="KW-1185">Reference proteome</keyword>
<evidence type="ECO:0000256" key="3">
    <source>
        <dbReference type="ARBA" id="ARBA00022833"/>
    </source>
</evidence>
<dbReference type="Gene3D" id="3.90.580.10">
    <property type="entry name" value="Zinc finger, CHC2-type domain"/>
    <property type="match status" value="1"/>
</dbReference>
<accession>A0ABT6UDP2</accession>